<dbReference type="GO" id="GO:0005615">
    <property type="term" value="C:extracellular space"/>
    <property type="evidence" value="ECO:0007669"/>
    <property type="project" value="TreeGrafter"/>
</dbReference>
<dbReference type="GO" id="GO:0008270">
    <property type="term" value="F:zinc ion binding"/>
    <property type="evidence" value="ECO:0007669"/>
    <property type="project" value="InterPro"/>
</dbReference>
<dbReference type="PROSITE" id="PS52035">
    <property type="entry name" value="PEPTIDASE_M14"/>
    <property type="match status" value="1"/>
</dbReference>
<evidence type="ECO:0000256" key="4">
    <source>
        <dbReference type="SAM" id="SignalP"/>
    </source>
</evidence>
<accession>A0A7G9QUT8</accession>
<evidence type="ECO:0000256" key="3">
    <source>
        <dbReference type="PROSITE-ProRule" id="PRU01379"/>
    </source>
</evidence>
<dbReference type="PANTHER" id="PTHR11705">
    <property type="entry name" value="PROTEASE FAMILY M14 CARBOXYPEPTIDASE A,B"/>
    <property type="match status" value="1"/>
</dbReference>
<dbReference type="GO" id="GO:0004181">
    <property type="term" value="F:metallocarboxypeptidase activity"/>
    <property type="evidence" value="ECO:0007669"/>
    <property type="project" value="InterPro"/>
</dbReference>
<protein>
    <submittedName>
        <fullName evidence="6">M14 family metallopeptidase</fullName>
    </submittedName>
</protein>
<dbReference type="InterPro" id="IPR000834">
    <property type="entry name" value="Peptidase_M14"/>
</dbReference>
<dbReference type="PANTHER" id="PTHR11705:SF145">
    <property type="entry name" value="PEPTIDASE M14 CARBOXYPEPTIDASE A DOMAIN-CONTAINING PROTEIN"/>
    <property type="match status" value="1"/>
</dbReference>
<comment type="similarity">
    <text evidence="2 3">Belongs to the peptidase M14 family.</text>
</comment>
<feature type="signal peptide" evidence="4">
    <location>
        <begin position="1"/>
        <end position="20"/>
    </location>
</feature>
<comment type="cofactor">
    <cofactor evidence="1">
        <name>Zn(2+)</name>
        <dbReference type="ChEBI" id="CHEBI:29105"/>
    </cofactor>
</comment>
<dbReference type="GO" id="GO:0006508">
    <property type="term" value="P:proteolysis"/>
    <property type="evidence" value="ECO:0007669"/>
    <property type="project" value="InterPro"/>
</dbReference>
<evidence type="ECO:0000313" key="7">
    <source>
        <dbReference type="Proteomes" id="UP000515977"/>
    </source>
</evidence>
<evidence type="ECO:0000313" key="6">
    <source>
        <dbReference type="EMBL" id="QNN47113.1"/>
    </source>
</evidence>
<dbReference type="EMBL" id="CP060711">
    <property type="protein sequence ID" value="QNN47113.1"/>
    <property type="molecule type" value="Genomic_DNA"/>
</dbReference>
<organism evidence="6 7">
    <name type="scientific">Thermomonas brevis</name>
    <dbReference type="NCBI Taxonomy" id="215691"/>
    <lineage>
        <taxon>Bacteria</taxon>
        <taxon>Pseudomonadati</taxon>
        <taxon>Pseudomonadota</taxon>
        <taxon>Gammaproteobacteria</taxon>
        <taxon>Lysobacterales</taxon>
        <taxon>Lysobacteraceae</taxon>
        <taxon>Thermomonas</taxon>
    </lineage>
</organism>
<dbReference type="AlphaFoldDB" id="A0A7G9QUT8"/>
<keyword evidence="7" id="KW-1185">Reference proteome</keyword>
<evidence type="ECO:0000256" key="2">
    <source>
        <dbReference type="ARBA" id="ARBA00005988"/>
    </source>
</evidence>
<evidence type="ECO:0000259" key="5">
    <source>
        <dbReference type="PROSITE" id="PS52035"/>
    </source>
</evidence>
<name>A0A7G9QUT8_9GAMM</name>
<dbReference type="Gene3D" id="3.40.630.10">
    <property type="entry name" value="Zn peptidases"/>
    <property type="match status" value="1"/>
</dbReference>
<feature type="chain" id="PRO_5028940401" evidence="4">
    <location>
        <begin position="21"/>
        <end position="588"/>
    </location>
</feature>
<dbReference type="SUPFAM" id="SSF53187">
    <property type="entry name" value="Zn-dependent exopeptidases"/>
    <property type="match status" value="1"/>
</dbReference>
<gene>
    <name evidence="6" type="ORF">H9L17_02825</name>
</gene>
<dbReference type="CDD" id="cd06241">
    <property type="entry name" value="M14-like"/>
    <property type="match status" value="1"/>
</dbReference>
<feature type="active site" description="Proton donor/acceptor" evidence="3">
    <location>
        <position position="294"/>
    </location>
</feature>
<dbReference type="RefSeq" id="WP_187570860.1">
    <property type="nucleotide sequence ID" value="NZ_CP060711.1"/>
</dbReference>
<reference evidence="6 7" key="1">
    <citation type="submission" date="2020-08" db="EMBL/GenBank/DDBJ databases">
        <title>Genome sequence of Thermomonas brevis KACC 16975T.</title>
        <authorList>
            <person name="Hyun D.-W."/>
            <person name="Bae J.-W."/>
        </authorList>
    </citation>
    <scope>NUCLEOTIDE SEQUENCE [LARGE SCALE GENOMIC DNA]</scope>
    <source>
        <strain evidence="6 7">KACC 16975</strain>
    </source>
</reference>
<sequence length="588" mass="64973">MRRSLLALALLTATASVAMAAKPNLSTFAERSGYKQTGRYDEVIALCDAYQQAWPKAVRCFDFGITPQGRPMKAMAVSTSGALTPEDARERDLPVVLAQGGIHAGEIDGKDAGFGLIRDMLQGKTGKGALDKAVLLFVPVFNVDGHENFRAWNRPNQRGPEEMGFRVTAQRYNLNRDYVKADSPEMRAMLALVNQWDPLATLDLHVTDGAKFRHDISITGEPVNSGDEALREAGRGLKDGIIGKLKQQGSLPVGFYPSFVEDDDPASGFVEGVNTPRFSHGYFQLRNRIGILIETHSWKPYPERVRATYNAVLDTLELVAEHGAQWRQMELDADARSAALAGQPVPLDYTVTDAKRFIEFLGYAYTRTPSDISGGTMTHYDERTPQLWMLPLRDTVAPGLTVAAPKAGYLVPSEYAEQVGAQLRIHGIDYRVLDAALPQAAVQAFDADSVKFSPTPTENHQRVALAGAWKPASASLGAGALFVPIAQPKARLLMTILEPQAPDSMAAWGAFNNSFERKEYMEGYVAEEQARLMLARDPALKAEFEKKLKDDPDFAKSPRARLDFFYRRHPAWDAGYNRYPVLRTDTAY</sequence>
<dbReference type="Pfam" id="PF00246">
    <property type="entry name" value="Peptidase_M14"/>
    <property type="match status" value="1"/>
</dbReference>
<feature type="domain" description="Peptidase M14" evidence="5">
    <location>
        <begin position="36"/>
        <end position="319"/>
    </location>
</feature>
<keyword evidence="4" id="KW-0732">Signal</keyword>
<proteinExistence type="inferred from homology"/>
<dbReference type="Proteomes" id="UP000515977">
    <property type="component" value="Chromosome"/>
</dbReference>
<dbReference type="KEGG" id="tbv:H9L17_02825"/>
<evidence type="ECO:0000256" key="1">
    <source>
        <dbReference type="ARBA" id="ARBA00001947"/>
    </source>
</evidence>